<dbReference type="InterPro" id="IPR013324">
    <property type="entry name" value="RNA_pol_sigma_r3/r4-like"/>
</dbReference>
<dbReference type="SUPFAM" id="SSF88659">
    <property type="entry name" value="Sigma3 and sigma4 domains of RNA polymerase sigma factors"/>
    <property type="match status" value="1"/>
</dbReference>
<evidence type="ECO:0000313" key="2">
    <source>
        <dbReference type="EMBL" id="PZQ11509.1"/>
    </source>
</evidence>
<dbReference type="EMBL" id="QFPO01000016">
    <property type="protein sequence ID" value="PZQ11509.1"/>
    <property type="molecule type" value="Genomic_DNA"/>
</dbReference>
<dbReference type="InterPro" id="IPR036388">
    <property type="entry name" value="WH-like_DNA-bd_sf"/>
</dbReference>
<dbReference type="Proteomes" id="UP000249046">
    <property type="component" value="Unassembled WGS sequence"/>
</dbReference>
<reference evidence="2 3" key="1">
    <citation type="submission" date="2017-08" db="EMBL/GenBank/DDBJ databases">
        <title>Infants hospitalized years apart are colonized by the same room-sourced microbial strains.</title>
        <authorList>
            <person name="Brooks B."/>
            <person name="Olm M.R."/>
            <person name="Firek B.A."/>
            <person name="Baker R."/>
            <person name="Thomas B.C."/>
            <person name="Morowitz M.J."/>
            <person name="Banfield J.F."/>
        </authorList>
    </citation>
    <scope>NUCLEOTIDE SEQUENCE [LARGE SCALE GENOMIC DNA]</scope>
    <source>
        <strain evidence="2">S2_005_003_R2_42</strain>
    </source>
</reference>
<evidence type="ECO:0000259" key="1">
    <source>
        <dbReference type="Pfam" id="PF07638"/>
    </source>
</evidence>
<dbReference type="Gene3D" id="1.10.10.10">
    <property type="entry name" value="Winged helix-like DNA-binding domain superfamily/Winged helix DNA-binding domain"/>
    <property type="match status" value="1"/>
</dbReference>
<dbReference type="AlphaFoldDB" id="A0A2W5K6D2"/>
<comment type="caution">
    <text evidence="2">The sequence shown here is derived from an EMBL/GenBank/DDBJ whole genome shotgun (WGS) entry which is preliminary data.</text>
</comment>
<feature type="domain" description="RNA polymerase sigma-70 ECF-like HTH" evidence="1">
    <location>
        <begin position="31"/>
        <end position="195"/>
    </location>
</feature>
<dbReference type="InterPro" id="IPR053812">
    <property type="entry name" value="HTH_Sigma70_ECF-like"/>
</dbReference>
<dbReference type="InterPro" id="IPR014284">
    <property type="entry name" value="RNA_pol_sigma-70_dom"/>
</dbReference>
<protein>
    <submittedName>
        <fullName evidence="2">RNA polymerase subunit sigma-70</fullName>
    </submittedName>
</protein>
<dbReference type="GO" id="GO:0006352">
    <property type="term" value="P:DNA-templated transcription initiation"/>
    <property type="evidence" value="ECO:0007669"/>
    <property type="project" value="InterPro"/>
</dbReference>
<gene>
    <name evidence="2" type="ORF">DI564_14590</name>
</gene>
<evidence type="ECO:0000313" key="3">
    <source>
        <dbReference type="Proteomes" id="UP000249046"/>
    </source>
</evidence>
<dbReference type="NCBIfam" id="TIGR02937">
    <property type="entry name" value="sigma70-ECF"/>
    <property type="match status" value="1"/>
</dbReference>
<sequence>MSRAVNSADEVVLDRLQDTLTRAIGDPSHSLASMMTEAYRNLLRVAHVQRNAYGASPTLSTTALVHEVYLKLQESPDLAVSDINHFYYLATRAMRFVLTDHARRKLARKRGQAMPLEPLDELTAPDVDGRHAEQVIEINEVIDQLGQIFPRMAQIVSLRFYVGLGDAEIGAALGIDERTVRRDWIKARGWMIGRLREAD</sequence>
<dbReference type="GO" id="GO:0003700">
    <property type="term" value="F:DNA-binding transcription factor activity"/>
    <property type="evidence" value="ECO:0007669"/>
    <property type="project" value="InterPro"/>
</dbReference>
<dbReference type="InterPro" id="IPR011517">
    <property type="entry name" value="RNA_pol_sigma70_ECF-like"/>
</dbReference>
<dbReference type="NCBIfam" id="TIGR02999">
    <property type="entry name" value="Sig-70_X6"/>
    <property type="match status" value="1"/>
</dbReference>
<organism evidence="2 3">
    <name type="scientific">Rhodanobacter denitrificans</name>
    <dbReference type="NCBI Taxonomy" id="666685"/>
    <lineage>
        <taxon>Bacteria</taxon>
        <taxon>Pseudomonadati</taxon>
        <taxon>Pseudomonadota</taxon>
        <taxon>Gammaproteobacteria</taxon>
        <taxon>Lysobacterales</taxon>
        <taxon>Rhodanobacteraceae</taxon>
        <taxon>Rhodanobacter</taxon>
    </lineage>
</organism>
<proteinExistence type="predicted"/>
<dbReference type="Pfam" id="PF07638">
    <property type="entry name" value="Sigma70_ECF"/>
    <property type="match status" value="1"/>
</dbReference>
<name>A0A2W5K6D2_9GAMM</name>
<accession>A0A2W5K6D2</accession>